<dbReference type="PROSITE" id="PS50887">
    <property type="entry name" value="GGDEF"/>
    <property type="match status" value="1"/>
</dbReference>
<dbReference type="NCBIfam" id="TIGR00254">
    <property type="entry name" value="GGDEF"/>
    <property type="match status" value="1"/>
</dbReference>
<evidence type="ECO:0000259" key="6">
    <source>
        <dbReference type="PROSITE" id="PS50887"/>
    </source>
</evidence>
<dbReference type="SMART" id="SM00091">
    <property type="entry name" value="PAS"/>
    <property type="match status" value="1"/>
</dbReference>
<protein>
    <submittedName>
        <fullName evidence="7">PAS domain S-box-containing protein/diguanylate cyclase (GGDEF) domain-containing protein</fullName>
    </submittedName>
</protein>
<dbReference type="PROSITE" id="PS50883">
    <property type="entry name" value="EAL"/>
    <property type="match status" value="1"/>
</dbReference>
<dbReference type="EMBL" id="FNNZ01000001">
    <property type="protein sequence ID" value="SDW13159.1"/>
    <property type="molecule type" value="Genomic_DNA"/>
</dbReference>
<dbReference type="InterPro" id="IPR052155">
    <property type="entry name" value="Biofilm_reg_signaling"/>
</dbReference>
<feature type="domain" description="EAL" evidence="5">
    <location>
        <begin position="366"/>
        <end position="621"/>
    </location>
</feature>
<dbReference type="AlphaFoldDB" id="A0A1H2R395"/>
<dbReference type="InterPro" id="IPR043128">
    <property type="entry name" value="Rev_trsase/Diguanyl_cyclase"/>
</dbReference>
<gene>
    <name evidence="7" type="ORF">SAMN05421783_101501</name>
</gene>
<dbReference type="InterPro" id="IPR035965">
    <property type="entry name" value="PAS-like_dom_sf"/>
</dbReference>
<dbReference type="InterPro" id="IPR013656">
    <property type="entry name" value="PAS_4"/>
</dbReference>
<dbReference type="InterPro" id="IPR029787">
    <property type="entry name" value="Nucleotide_cyclase"/>
</dbReference>
<evidence type="ECO:0000313" key="8">
    <source>
        <dbReference type="Proteomes" id="UP000198816"/>
    </source>
</evidence>
<dbReference type="InterPro" id="IPR000160">
    <property type="entry name" value="GGDEF_dom"/>
</dbReference>
<reference evidence="8" key="1">
    <citation type="submission" date="2016-10" db="EMBL/GenBank/DDBJ databases">
        <authorList>
            <person name="Varghese N."/>
            <person name="Submissions S."/>
        </authorList>
    </citation>
    <scope>NUCLEOTIDE SEQUENCE [LARGE SCALE GENOMIC DNA]</scope>
    <source>
        <strain evidence="8">DSM 217</strain>
    </source>
</reference>
<sequence length="621" mass="68858">MARHPRWGGEDFDPAGKSSWGQAGSEDELHRLMHDLKTHQIELTQQNRELRDAQHALEISRDRYARLYDRAPVGYCTLDRNGIIREINLTGAAMLGTERGRLTGTPLWSHLDSGQAYALHAHIQAVQRSAERRTLGVRLTQRHTGHALDLRLESEPARGDDGEAICLTVMLDVTEQRHLLEQLKEREQSLSQLALHDPLTGLANRALFSDHLEQAIARTQRTGERLAVLFIDLDRFKLINDSFGHPFGDEVLKDVAARLREQIRKDDTVARIGGDEFLMLLAPMDSPDPAAAVARKLIELLRRPYAGPQGEIALTVSIGISVCPDDGTAAEDLVRQADTAMYIAKQGGRNTFRFYAADMTAQAFDRIHLRSALALAVERGELELAYQPQLALDTRRIAGIEALIRWNHPVLGCLAPDGFLALAEETGLIRGIDAWVLRTACTQRKRWQAEGLDEGTVIKINLSRRELERPELADDLDALLRELDLDARLVSLELTETGPVSDSASALETVRRLKGLGIELSIDHFGAVSSSLMDLKRLPIRELKIDKSLIDGLPQDSDDAAIAGAILALGKTLGMRVIAQGVETQNQADFLREAGCTIAQGFLYTQPLGPDELMRFVKTWA</sequence>
<evidence type="ECO:0000256" key="2">
    <source>
        <dbReference type="SAM" id="Coils"/>
    </source>
</evidence>
<feature type="region of interest" description="Disordered" evidence="3">
    <location>
        <begin position="1"/>
        <end position="23"/>
    </location>
</feature>
<feature type="domain" description="GGDEF" evidence="6">
    <location>
        <begin position="224"/>
        <end position="357"/>
    </location>
</feature>
<name>A0A1H2R395_THIRO</name>
<accession>A0A1H2R395</accession>
<dbReference type="Pfam" id="PF08448">
    <property type="entry name" value="PAS_4"/>
    <property type="match status" value="1"/>
</dbReference>
<dbReference type="NCBIfam" id="TIGR00229">
    <property type="entry name" value="sensory_box"/>
    <property type="match status" value="1"/>
</dbReference>
<evidence type="ECO:0000256" key="1">
    <source>
        <dbReference type="ARBA" id="ARBA00001946"/>
    </source>
</evidence>
<dbReference type="Gene3D" id="3.20.20.450">
    <property type="entry name" value="EAL domain"/>
    <property type="match status" value="1"/>
</dbReference>
<dbReference type="PANTHER" id="PTHR44757">
    <property type="entry name" value="DIGUANYLATE CYCLASE DGCP"/>
    <property type="match status" value="1"/>
</dbReference>
<dbReference type="Proteomes" id="UP000198816">
    <property type="component" value="Unassembled WGS sequence"/>
</dbReference>
<feature type="coiled-coil region" evidence="2">
    <location>
        <begin position="29"/>
        <end position="63"/>
    </location>
</feature>
<dbReference type="CDD" id="cd01949">
    <property type="entry name" value="GGDEF"/>
    <property type="match status" value="1"/>
</dbReference>
<dbReference type="Gene3D" id="3.30.450.20">
    <property type="entry name" value="PAS domain"/>
    <property type="match status" value="1"/>
</dbReference>
<dbReference type="SMART" id="SM00267">
    <property type="entry name" value="GGDEF"/>
    <property type="match status" value="1"/>
</dbReference>
<dbReference type="InterPro" id="IPR000014">
    <property type="entry name" value="PAS"/>
</dbReference>
<organism evidence="7 8">
    <name type="scientific">Thiocapsa roseopersicina</name>
    <dbReference type="NCBI Taxonomy" id="1058"/>
    <lineage>
        <taxon>Bacteria</taxon>
        <taxon>Pseudomonadati</taxon>
        <taxon>Pseudomonadota</taxon>
        <taxon>Gammaproteobacteria</taxon>
        <taxon>Chromatiales</taxon>
        <taxon>Chromatiaceae</taxon>
        <taxon>Thiocapsa</taxon>
    </lineage>
</organism>
<dbReference type="GO" id="GO:0003824">
    <property type="term" value="F:catalytic activity"/>
    <property type="evidence" value="ECO:0007669"/>
    <property type="project" value="UniProtKB-ARBA"/>
</dbReference>
<evidence type="ECO:0000259" key="4">
    <source>
        <dbReference type="PROSITE" id="PS50113"/>
    </source>
</evidence>
<dbReference type="SMART" id="SM00052">
    <property type="entry name" value="EAL"/>
    <property type="match status" value="1"/>
</dbReference>
<feature type="domain" description="PAC" evidence="4">
    <location>
        <begin position="133"/>
        <end position="185"/>
    </location>
</feature>
<evidence type="ECO:0000256" key="3">
    <source>
        <dbReference type="SAM" id="MobiDB-lite"/>
    </source>
</evidence>
<dbReference type="SUPFAM" id="SSF55785">
    <property type="entry name" value="PYP-like sensor domain (PAS domain)"/>
    <property type="match status" value="1"/>
</dbReference>
<dbReference type="CDD" id="cd01948">
    <property type="entry name" value="EAL"/>
    <property type="match status" value="1"/>
</dbReference>
<keyword evidence="2" id="KW-0175">Coiled coil</keyword>
<proteinExistence type="predicted"/>
<dbReference type="CDD" id="cd00130">
    <property type="entry name" value="PAS"/>
    <property type="match status" value="1"/>
</dbReference>
<dbReference type="Pfam" id="PF00990">
    <property type="entry name" value="GGDEF"/>
    <property type="match status" value="1"/>
</dbReference>
<comment type="cofactor">
    <cofactor evidence="1">
        <name>Mg(2+)</name>
        <dbReference type="ChEBI" id="CHEBI:18420"/>
    </cofactor>
</comment>
<dbReference type="InterPro" id="IPR035919">
    <property type="entry name" value="EAL_sf"/>
</dbReference>
<dbReference type="Gene3D" id="3.30.70.270">
    <property type="match status" value="1"/>
</dbReference>
<dbReference type="SUPFAM" id="SSF141868">
    <property type="entry name" value="EAL domain-like"/>
    <property type="match status" value="1"/>
</dbReference>
<dbReference type="FunFam" id="3.30.70.270:FF:000001">
    <property type="entry name" value="Diguanylate cyclase domain protein"/>
    <property type="match status" value="1"/>
</dbReference>
<evidence type="ECO:0000259" key="5">
    <source>
        <dbReference type="PROSITE" id="PS50883"/>
    </source>
</evidence>
<dbReference type="Pfam" id="PF00563">
    <property type="entry name" value="EAL"/>
    <property type="match status" value="1"/>
</dbReference>
<dbReference type="STRING" id="1058.SAMN05421783_101501"/>
<evidence type="ECO:0000313" key="7">
    <source>
        <dbReference type="EMBL" id="SDW13159.1"/>
    </source>
</evidence>
<dbReference type="InterPro" id="IPR000700">
    <property type="entry name" value="PAS-assoc_C"/>
</dbReference>
<dbReference type="InterPro" id="IPR001633">
    <property type="entry name" value="EAL_dom"/>
</dbReference>
<dbReference type="OrthoDB" id="8553030at2"/>
<keyword evidence="8" id="KW-1185">Reference proteome</keyword>
<dbReference type="PANTHER" id="PTHR44757:SF2">
    <property type="entry name" value="BIOFILM ARCHITECTURE MAINTENANCE PROTEIN MBAA"/>
    <property type="match status" value="1"/>
</dbReference>
<dbReference type="PROSITE" id="PS50113">
    <property type="entry name" value="PAC"/>
    <property type="match status" value="1"/>
</dbReference>
<dbReference type="SUPFAM" id="SSF55073">
    <property type="entry name" value="Nucleotide cyclase"/>
    <property type="match status" value="1"/>
</dbReference>